<dbReference type="InterPro" id="IPR025669">
    <property type="entry name" value="AAA_dom"/>
</dbReference>
<protein>
    <submittedName>
        <fullName evidence="2">Chromosome partitioning protein</fullName>
    </submittedName>
</protein>
<organism evidence="2 3">
    <name type="scientific">Azomonas macrocytogenes</name>
    <name type="common">Azotobacter macrocytogenes</name>
    <dbReference type="NCBI Taxonomy" id="69962"/>
    <lineage>
        <taxon>Bacteria</taxon>
        <taxon>Pseudomonadati</taxon>
        <taxon>Pseudomonadota</taxon>
        <taxon>Gammaproteobacteria</taxon>
        <taxon>Pseudomonadales</taxon>
        <taxon>Pseudomonadaceae</taxon>
        <taxon>Azomonas</taxon>
    </lineage>
</organism>
<dbReference type="CDD" id="cd02042">
    <property type="entry name" value="ParAB_family"/>
    <property type="match status" value="1"/>
</dbReference>
<dbReference type="InterPro" id="IPR050678">
    <property type="entry name" value="DNA_Partitioning_ATPase"/>
</dbReference>
<gene>
    <name evidence="2" type="ORF">FHR87_003708</name>
</gene>
<dbReference type="PANTHER" id="PTHR13696:SF99">
    <property type="entry name" value="COBYRINIC ACID AC-DIAMIDE SYNTHASE"/>
    <property type="match status" value="1"/>
</dbReference>
<dbReference type="AlphaFoldDB" id="A0A839T739"/>
<proteinExistence type="predicted"/>
<evidence type="ECO:0000259" key="1">
    <source>
        <dbReference type="Pfam" id="PF13614"/>
    </source>
</evidence>
<name>A0A839T739_AZOMA</name>
<dbReference type="RefSeq" id="WP_183168130.1">
    <property type="nucleotide sequence ID" value="NZ_JACHXI010000031.1"/>
</dbReference>
<dbReference type="SUPFAM" id="SSF52540">
    <property type="entry name" value="P-loop containing nucleoside triphosphate hydrolases"/>
    <property type="match status" value="1"/>
</dbReference>
<accession>A0A839T739</accession>
<dbReference type="PANTHER" id="PTHR13696">
    <property type="entry name" value="P-LOOP CONTAINING NUCLEOSIDE TRIPHOSPHATE HYDROLASE"/>
    <property type="match status" value="1"/>
</dbReference>
<dbReference type="InterPro" id="IPR027417">
    <property type="entry name" value="P-loop_NTPase"/>
</dbReference>
<keyword evidence="3" id="KW-1185">Reference proteome</keyword>
<evidence type="ECO:0000313" key="2">
    <source>
        <dbReference type="EMBL" id="MBB3105272.1"/>
    </source>
</evidence>
<feature type="domain" description="AAA" evidence="1">
    <location>
        <begin position="88"/>
        <end position="282"/>
    </location>
</feature>
<evidence type="ECO:0000313" key="3">
    <source>
        <dbReference type="Proteomes" id="UP000549250"/>
    </source>
</evidence>
<comment type="caution">
    <text evidence="2">The sequence shown here is derived from an EMBL/GenBank/DDBJ whole genome shotgun (WGS) entry which is preliminary data.</text>
</comment>
<reference evidence="2 3" key="1">
    <citation type="submission" date="2020-08" db="EMBL/GenBank/DDBJ databases">
        <title>Genomic Encyclopedia of Type Strains, Phase III (KMG-III): the genomes of soil and plant-associated and newly described type strains.</title>
        <authorList>
            <person name="Whitman W."/>
        </authorList>
    </citation>
    <scope>NUCLEOTIDE SEQUENCE [LARGE SCALE GENOMIC DNA]</scope>
    <source>
        <strain evidence="2 3">CECT 4462</strain>
    </source>
</reference>
<sequence>MISQENIDELPYTDYKKLTFSAQKTADLLGLHVQTVHAVEEDLDIAITRVERGSASHRIYSLDDIFKIAWMRREKGKSKGFSRPVTLATYISKGGTSKTTSAVNLAIQFNLAGLRTLIIDNDPQGDASTMLGYDPDYRAEDLVEKGLPAERAVEGHFGHLLELPGMQSMKLDQVIKKPFGEYGPHLIPAEAALEDIDTFLRLADGSDFRYALFLEQARSGAIPDCDLSPYDIVIIDNAPTGTMLARNAMVAADMLICPIRMDKFSFRALARLDEKLRAFARAFKRLPEIAAIPSMLIKGRPRVYACLDEITRVFPGKMTSPVYMSEDYNKSLELSIPLSLWSPAKKQTQATLREVAGEILERIRTSVDGGLK</sequence>
<dbReference type="Proteomes" id="UP000549250">
    <property type="component" value="Unassembled WGS sequence"/>
</dbReference>
<dbReference type="Pfam" id="PF13614">
    <property type="entry name" value="AAA_31"/>
    <property type="match status" value="1"/>
</dbReference>
<dbReference type="EMBL" id="JACHXI010000031">
    <property type="protein sequence ID" value="MBB3105272.1"/>
    <property type="molecule type" value="Genomic_DNA"/>
</dbReference>
<dbReference type="Gene3D" id="3.40.50.300">
    <property type="entry name" value="P-loop containing nucleotide triphosphate hydrolases"/>
    <property type="match status" value="1"/>
</dbReference>